<comment type="caution">
    <text evidence="1">The sequence shown here is derived from an EMBL/GenBank/DDBJ whole genome shotgun (WGS) entry which is preliminary data.</text>
</comment>
<evidence type="ECO:0000313" key="2">
    <source>
        <dbReference type="Proteomes" id="UP001054252"/>
    </source>
</evidence>
<proteinExistence type="predicted"/>
<dbReference type="AlphaFoldDB" id="A0AAV5L2D2"/>
<dbReference type="Proteomes" id="UP001054252">
    <property type="component" value="Unassembled WGS sequence"/>
</dbReference>
<reference evidence="1 2" key="1">
    <citation type="journal article" date="2021" name="Commun. Biol.">
        <title>The genome of Shorea leprosula (Dipterocarpaceae) highlights the ecological relevance of drought in aseasonal tropical rainforests.</title>
        <authorList>
            <person name="Ng K.K.S."/>
            <person name="Kobayashi M.J."/>
            <person name="Fawcett J.A."/>
            <person name="Hatakeyama M."/>
            <person name="Paape T."/>
            <person name="Ng C.H."/>
            <person name="Ang C.C."/>
            <person name="Tnah L.H."/>
            <person name="Lee C.T."/>
            <person name="Nishiyama T."/>
            <person name="Sese J."/>
            <person name="O'Brien M.J."/>
            <person name="Copetti D."/>
            <person name="Mohd Noor M.I."/>
            <person name="Ong R.C."/>
            <person name="Putra M."/>
            <person name="Sireger I.Z."/>
            <person name="Indrioko S."/>
            <person name="Kosugi Y."/>
            <person name="Izuno A."/>
            <person name="Isagi Y."/>
            <person name="Lee S.L."/>
            <person name="Shimizu K.K."/>
        </authorList>
    </citation>
    <scope>NUCLEOTIDE SEQUENCE [LARGE SCALE GENOMIC DNA]</scope>
    <source>
        <strain evidence="1">214</strain>
    </source>
</reference>
<evidence type="ECO:0000313" key="1">
    <source>
        <dbReference type="EMBL" id="GKV31121.1"/>
    </source>
</evidence>
<keyword evidence="2" id="KW-1185">Reference proteome</keyword>
<organism evidence="1 2">
    <name type="scientific">Rubroshorea leprosula</name>
    <dbReference type="NCBI Taxonomy" id="152421"/>
    <lineage>
        <taxon>Eukaryota</taxon>
        <taxon>Viridiplantae</taxon>
        <taxon>Streptophyta</taxon>
        <taxon>Embryophyta</taxon>
        <taxon>Tracheophyta</taxon>
        <taxon>Spermatophyta</taxon>
        <taxon>Magnoliopsida</taxon>
        <taxon>eudicotyledons</taxon>
        <taxon>Gunneridae</taxon>
        <taxon>Pentapetalae</taxon>
        <taxon>rosids</taxon>
        <taxon>malvids</taxon>
        <taxon>Malvales</taxon>
        <taxon>Dipterocarpaceae</taxon>
        <taxon>Rubroshorea</taxon>
    </lineage>
</organism>
<name>A0AAV5L2D2_9ROSI</name>
<gene>
    <name evidence="1" type="ORF">SLEP1_g39857</name>
</gene>
<dbReference type="EMBL" id="BPVZ01000090">
    <property type="protein sequence ID" value="GKV31121.1"/>
    <property type="molecule type" value="Genomic_DNA"/>
</dbReference>
<protein>
    <submittedName>
        <fullName evidence="1">Uncharacterized protein</fullName>
    </submittedName>
</protein>
<sequence>MPAQLNNVLKGLTLKRPKPGSLLSPTMKKLKPSQLLRESHVLSLRSAVRGSIKVGGSNNNSRRKKRGPKMKICLSIAQTNMMVDEVSSCSCCKF</sequence>
<accession>A0AAV5L2D2</accession>